<feature type="transmembrane region" description="Helical" evidence="1">
    <location>
        <begin position="127"/>
        <end position="146"/>
    </location>
</feature>
<sequence>MENNIIANKSKIYTSSEFIKNIFKVNIMELVTASILLSIHCLMILTAKFTILRVIPVQLEFILYIFYGLLLGPFKGGVLAIIGDTLLMLLTGSIGTWFWLYAIVPPLISIVSWLYLIMFQKTKYTRFIVSFALTITAFILTVYIYLSHCNEDGTFPLTKKIAASKTLIMIMIIVLGIASILISIVFTTLYFVTKNDKWNYYMMVTSLIIFVSVIFRWVLGPVSYIEWFNYIHHANENSKLKHYGTDFIILFVKIVIKDLFVIPIYISVLTPIFVVASILKEKYLINYKKNRY</sequence>
<organism evidence="2 3">
    <name type="scientific">Mycoplasma zalophidermidis</name>
    <dbReference type="NCBI Taxonomy" id="398174"/>
    <lineage>
        <taxon>Bacteria</taxon>
        <taxon>Bacillati</taxon>
        <taxon>Mycoplasmatota</taxon>
        <taxon>Mollicutes</taxon>
        <taxon>Mycoplasmataceae</taxon>
        <taxon>Mycoplasma</taxon>
    </lineage>
</organism>
<keyword evidence="1" id="KW-0472">Membrane</keyword>
<feature type="transmembrane region" description="Helical" evidence="1">
    <location>
        <begin position="166"/>
        <end position="191"/>
    </location>
</feature>
<feature type="transmembrane region" description="Helical" evidence="1">
    <location>
        <begin position="260"/>
        <end position="279"/>
    </location>
</feature>
<proteinExistence type="predicted"/>
<evidence type="ECO:0000313" key="3">
    <source>
        <dbReference type="Proteomes" id="UP000812267"/>
    </source>
</evidence>
<evidence type="ECO:0000256" key="1">
    <source>
        <dbReference type="SAM" id="Phobius"/>
    </source>
</evidence>
<keyword evidence="1" id="KW-0812">Transmembrane</keyword>
<name>A0ABS6DQK0_9MOLU</name>
<dbReference type="EMBL" id="JAHMHK010000001">
    <property type="protein sequence ID" value="MBU4693285.1"/>
    <property type="molecule type" value="Genomic_DNA"/>
</dbReference>
<comment type="caution">
    <text evidence="2">The sequence shown here is derived from an EMBL/GenBank/DDBJ whole genome shotgun (WGS) entry which is preliminary data.</text>
</comment>
<accession>A0ABS6DQK0</accession>
<reference evidence="2" key="1">
    <citation type="submission" date="2021-06" db="EMBL/GenBank/DDBJ databases">
        <title>Novel Mycoplasma species detected in California sea lions (Zalophus californianus) from the USA.</title>
        <authorList>
            <person name="Volokhov D.V."/>
            <person name="Furtak V.A."/>
            <person name="Zagorodnyaya T.A."/>
        </authorList>
    </citation>
    <scope>NUCLEOTIDE SEQUENCE [LARGE SCALE GENOMIC DNA]</scope>
    <source>
        <strain evidence="2">CSL 4779</strain>
    </source>
</reference>
<keyword evidence="3" id="KW-1185">Reference proteome</keyword>
<feature type="transmembrane region" description="Helical" evidence="1">
    <location>
        <begin position="61"/>
        <end position="82"/>
    </location>
</feature>
<protein>
    <submittedName>
        <fullName evidence="2">ECF transporter S component</fullName>
    </submittedName>
</protein>
<feature type="transmembrane region" description="Helical" evidence="1">
    <location>
        <begin position="94"/>
        <end position="115"/>
    </location>
</feature>
<gene>
    <name evidence="2" type="ORF">KQ878_00060</name>
</gene>
<evidence type="ECO:0000313" key="2">
    <source>
        <dbReference type="EMBL" id="MBU4693285.1"/>
    </source>
</evidence>
<feature type="transmembrane region" description="Helical" evidence="1">
    <location>
        <begin position="198"/>
        <end position="219"/>
    </location>
</feature>
<dbReference type="Proteomes" id="UP000812267">
    <property type="component" value="Unassembled WGS sequence"/>
</dbReference>
<keyword evidence="1" id="KW-1133">Transmembrane helix</keyword>
<dbReference type="RefSeq" id="WP_216567701.1">
    <property type="nucleotide sequence ID" value="NZ_JAHMHK010000001.1"/>
</dbReference>
<feature type="transmembrane region" description="Helical" evidence="1">
    <location>
        <begin position="30"/>
        <end position="49"/>
    </location>
</feature>